<reference evidence="2 3" key="1">
    <citation type="submission" date="2016-03" db="EMBL/GenBank/DDBJ databases">
        <title>Draft genome sequence of the Fonsecaea monophora CBS 269.37.</title>
        <authorList>
            <person name="Bombassaro A."/>
            <person name="Vinicius W.A."/>
            <person name="De Hoog S."/>
            <person name="Sun J."/>
            <person name="Souza E.M."/>
            <person name="Raittz R.T."/>
            <person name="Costa F."/>
            <person name="Leao A.C."/>
            <person name="Tadra-Sfeir M.Z."/>
            <person name="Baura V."/>
            <person name="Balsanelli E."/>
            <person name="Pedrosa F.O."/>
            <person name="Moreno L.F."/>
            <person name="Steffens M.B."/>
            <person name="Xi L."/>
            <person name="Bocca A.L."/>
            <person name="Felipe M.S."/>
            <person name="Teixeira M."/>
            <person name="Telles Filho F.Q."/>
            <person name="Azevedo C.M."/>
            <person name="Gomes R."/>
            <person name="Vicente V.A."/>
        </authorList>
    </citation>
    <scope>NUCLEOTIDE SEQUENCE [LARGE SCALE GENOMIC DNA]</scope>
    <source>
        <strain evidence="2 3">CBS 269.37</strain>
    </source>
</reference>
<keyword evidence="3" id="KW-1185">Reference proteome</keyword>
<organism evidence="2 3">
    <name type="scientific">Fonsecaea monophora</name>
    <dbReference type="NCBI Taxonomy" id="254056"/>
    <lineage>
        <taxon>Eukaryota</taxon>
        <taxon>Fungi</taxon>
        <taxon>Dikarya</taxon>
        <taxon>Ascomycota</taxon>
        <taxon>Pezizomycotina</taxon>
        <taxon>Eurotiomycetes</taxon>
        <taxon>Chaetothyriomycetidae</taxon>
        <taxon>Chaetothyriales</taxon>
        <taxon>Herpotrichiellaceae</taxon>
        <taxon>Fonsecaea</taxon>
    </lineage>
</organism>
<dbReference type="EMBL" id="LVKK01000025">
    <property type="protein sequence ID" value="OAG41258.1"/>
    <property type="molecule type" value="Genomic_DNA"/>
</dbReference>
<accession>A0A177FAX8</accession>
<comment type="caution">
    <text evidence="2">The sequence shown here is derived from an EMBL/GenBank/DDBJ whole genome shotgun (WGS) entry which is preliminary data.</text>
</comment>
<dbReference type="OrthoDB" id="4132688at2759"/>
<dbReference type="GeneID" id="34599591"/>
<evidence type="ECO:0000313" key="2">
    <source>
        <dbReference type="EMBL" id="OAG41258.1"/>
    </source>
</evidence>
<dbReference type="AlphaFoldDB" id="A0A177FAX8"/>
<protein>
    <submittedName>
        <fullName evidence="2">Uncharacterized protein</fullName>
    </submittedName>
</protein>
<gene>
    <name evidence="2" type="ORF">AYO21_04421</name>
</gene>
<keyword evidence="1" id="KW-0472">Membrane</keyword>
<dbReference type="Proteomes" id="UP000077002">
    <property type="component" value="Unassembled WGS sequence"/>
</dbReference>
<evidence type="ECO:0000256" key="1">
    <source>
        <dbReference type="SAM" id="Phobius"/>
    </source>
</evidence>
<keyword evidence="1" id="KW-0812">Transmembrane</keyword>
<evidence type="ECO:0000313" key="3">
    <source>
        <dbReference type="Proteomes" id="UP000077002"/>
    </source>
</evidence>
<sequence length="212" mass="23274">MPSPAQPILPSPSTVVFGAAPTHTHGYSQPLNTNDGRHSPGAIVGISICAIVCFAWIARYSYLASPFWLQHVRRCLGMRPASRTPISHLPLPSHGHYHRYYSSDNDSLSIGADGLPTQHPSSSVGAGVITRPQRVYLRPNSKDTLPLYEPTNQFSSDVLEGLFDLGPTPGSSRAPSYRSKLSQEWMSAMGTMTRNNRTDEESGRVVFRVREV</sequence>
<dbReference type="RefSeq" id="XP_022513210.1">
    <property type="nucleotide sequence ID" value="XM_022654394.1"/>
</dbReference>
<feature type="transmembrane region" description="Helical" evidence="1">
    <location>
        <begin position="42"/>
        <end position="69"/>
    </location>
</feature>
<keyword evidence="1" id="KW-1133">Transmembrane helix</keyword>
<name>A0A177FAX8_9EURO</name>
<proteinExistence type="predicted"/>